<proteinExistence type="predicted"/>
<gene>
    <name evidence="3" type="ORF">HMPREF9421_0548</name>
</gene>
<sequence>MKRRENRMEKDRRIQRERSRFPSRNREVSEVFSDRGPEGEAFESPSLRSYQKGVKRSAREDAFRGAGLPRFGSLLAAGVGLVLLFSFIIGVIGYVSLSSQKTEQATPVSKKQDRHSISSASAKQSSASSSQPSESSSSTKEEKSESDMESGRLTATNSPYIDGDNGIHDFNFDELLVLSQKNKLSNVTAEELVNQYGKAKRGYFSNVSADNRGITLQYELPDNRGNVSFNLLGHDDKYRVTNIYMGYYATSLEEPTKTTEEFRALFSQDGQEIHDVISQMGTPQVTHFSISSSQKVYSCTLSYSTVDNEQVSLNFEENSEQWYLKGIAVKKKP</sequence>
<dbReference type="Proteomes" id="UP000002814">
    <property type="component" value="Unassembled WGS sequence"/>
</dbReference>
<reference evidence="3 4" key="1">
    <citation type="submission" date="2010-12" db="EMBL/GenBank/DDBJ databases">
        <authorList>
            <person name="Muzny D."/>
            <person name="Qin X."/>
            <person name="Deng J."/>
            <person name="Jiang H."/>
            <person name="Liu Y."/>
            <person name="Qu J."/>
            <person name="Song X.-Z."/>
            <person name="Zhang L."/>
            <person name="Thornton R."/>
            <person name="Coyle M."/>
            <person name="Francisco L."/>
            <person name="Jackson L."/>
            <person name="Javaid M."/>
            <person name="Korchina V."/>
            <person name="Kovar C."/>
            <person name="Mata R."/>
            <person name="Mathew T."/>
            <person name="Ngo R."/>
            <person name="Nguyen L."/>
            <person name="Nguyen N."/>
            <person name="Okwuonu G."/>
            <person name="Ongeri F."/>
            <person name="Pham C."/>
            <person name="Simmons D."/>
            <person name="Wilczek-Boney K."/>
            <person name="Hale W."/>
            <person name="Jakkamsetti A."/>
            <person name="Pham P."/>
            <person name="Ruth R."/>
            <person name="San Lucas F."/>
            <person name="Warren J."/>
            <person name="Zhang J."/>
            <person name="Zhao Z."/>
            <person name="Zhou C."/>
            <person name="Zhu D."/>
            <person name="Lee S."/>
            <person name="Bess C."/>
            <person name="Blankenburg K."/>
            <person name="Forbes L."/>
            <person name="Fu Q."/>
            <person name="Gubbala S."/>
            <person name="Hirani K."/>
            <person name="Jayaseelan J.C."/>
            <person name="Lara F."/>
            <person name="Munidasa M."/>
            <person name="Palculict T."/>
            <person name="Patil S."/>
            <person name="Pu L.-L."/>
            <person name="Saada N."/>
            <person name="Tang L."/>
            <person name="Weissenberger G."/>
            <person name="Zhu Y."/>
            <person name="Hemphill L."/>
            <person name="Shang Y."/>
            <person name="Youmans B."/>
            <person name="Ayvaz T."/>
            <person name="Ross M."/>
            <person name="Santibanez J."/>
            <person name="Aqrawi P."/>
            <person name="Gross S."/>
            <person name="Joshi V."/>
            <person name="Fowler G."/>
            <person name="Nazareth L."/>
            <person name="Reid J."/>
            <person name="Worley K."/>
            <person name="Petrosino J."/>
            <person name="Highlander S."/>
            <person name="Gibbs R."/>
        </authorList>
    </citation>
    <scope>NUCLEOTIDE SEQUENCE [LARGE SCALE GENOMIC DNA]</scope>
    <source>
        <strain evidence="3 4">ATCC 700641</strain>
    </source>
</reference>
<feature type="compositionally biased region" description="Low complexity" evidence="1">
    <location>
        <begin position="117"/>
        <end position="138"/>
    </location>
</feature>
<comment type="caution">
    <text evidence="3">The sequence shown here is derived from an EMBL/GenBank/DDBJ whole genome shotgun (WGS) entry which is preliminary data.</text>
</comment>
<feature type="compositionally biased region" description="Basic and acidic residues" evidence="1">
    <location>
        <begin position="139"/>
        <end position="150"/>
    </location>
</feature>
<evidence type="ECO:0000313" key="3">
    <source>
        <dbReference type="EMBL" id="EFW00011.1"/>
    </source>
</evidence>
<feature type="transmembrane region" description="Helical" evidence="2">
    <location>
        <begin position="74"/>
        <end position="97"/>
    </location>
</feature>
<accession>E7S912</accession>
<evidence type="ECO:0000313" key="4">
    <source>
        <dbReference type="Proteomes" id="UP000002814"/>
    </source>
</evidence>
<name>E7S912_9STRE</name>
<dbReference type="AlphaFoldDB" id="E7S912"/>
<keyword evidence="2" id="KW-1133">Transmembrane helix</keyword>
<dbReference type="EMBL" id="AEQR01000005">
    <property type="protein sequence ID" value="EFW00011.1"/>
    <property type="molecule type" value="Genomic_DNA"/>
</dbReference>
<keyword evidence="4" id="KW-1185">Reference proteome</keyword>
<feature type="compositionally biased region" description="Basic and acidic residues" evidence="1">
    <location>
        <begin position="1"/>
        <end position="38"/>
    </location>
</feature>
<protein>
    <submittedName>
        <fullName evidence="3">Uncharacterized protein</fullName>
    </submittedName>
</protein>
<keyword evidence="2" id="KW-0812">Transmembrane</keyword>
<evidence type="ECO:0000256" key="2">
    <source>
        <dbReference type="SAM" id="Phobius"/>
    </source>
</evidence>
<evidence type="ECO:0000256" key="1">
    <source>
        <dbReference type="SAM" id="MobiDB-lite"/>
    </source>
</evidence>
<organism evidence="3 4">
    <name type="scientific">Streptococcus australis ATCC 700641</name>
    <dbReference type="NCBI Taxonomy" id="888833"/>
    <lineage>
        <taxon>Bacteria</taxon>
        <taxon>Bacillati</taxon>
        <taxon>Bacillota</taxon>
        <taxon>Bacilli</taxon>
        <taxon>Lactobacillales</taxon>
        <taxon>Streptococcaceae</taxon>
        <taxon>Streptococcus</taxon>
    </lineage>
</organism>
<keyword evidence="2" id="KW-0472">Membrane</keyword>
<dbReference type="HOGENOM" id="CLU_072069_0_0_9"/>
<feature type="region of interest" description="Disordered" evidence="1">
    <location>
        <begin position="104"/>
        <end position="158"/>
    </location>
</feature>
<feature type="region of interest" description="Disordered" evidence="1">
    <location>
        <begin position="1"/>
        <end position="53"/>
    </location>
</feature>